<dbReference type="InterPro" id="IPR035093">
    <property type="entry name" value="RelE/ParE_toxin_dom_sf"/>
</dbReference>
<dbReference type="Proteomes" id="UP001214250">
    <property type="component" value="Chromosome 2"/>
</dbReference>
<protein>
    <submittedName>
        <fullName evidence="1">Type II toxin-antitoxin system RelE/ParE family toxin</fullName>
    </submittedName>
</protein>
<reference evidence="1 2" key="1">
    <citation type="submission" date="2023-02" db="EMBL/GenBank/DDBJ databases">
        <title>Genome sequence of Lentisphaera profundi SAORIC-696.</title>
        <authorList>
            <person name="Kim e."/>
            <person name="Cho J.-C."/>
            <person name="Choi A."/>
            <person name="Kang I."/>
        </authorList>
    </citation>
    <scope>NUCLEOTIDE SEQUENCE [LARGE SCALE GENOMIC DNA]</scope>
    <source>
        <strain evidence="1 2">SAORIC-696</strain>
    </source>
</reference>
<accession>A0ABY7VV73</accession>
<dbReference type="RefSeq" id="WP_274152677.1">
    <property type="nucleotide sequence ID" value="NZ_CP117812.1"/>
</dbReference>
<dbReference type="EMBL" id="CP117812">
    <property type="protein sequence ID" value="WDE97967.1"/>
    <property type="molecule type" value="Genomic_DNA"/>
</dbReference>
<organism evidence="1 2">
    <name type="scientific">Lentisphaera profundi</name>
    <dbReference type="NCBI Taxonomy" id="1658616"/>
    <lineage>
        <taxon>Bacteria</taxon>
        <taxon>Pseudomonadati</taxon>
        <taxon>Lentisphaerota</taxon>
        <taxon>Lentisphaeria</taxon>
        <taxon>Lentisphaerales</taxon>
        <taxon>Lentisphaeraceae</taxon>
        <taxon>Lentisphaera</taxon>
    </lineage>
</organism>
<keyword evidence="2" id="KW-1185">Reference proteome</keyword>
<dbReference type="Gene3D" id="3.30.2310.20">
    <property type="entry name" value="RelE-like"/>
    <property type="match status" value="1"/>
</dbReference>
<sequence>MSYTLVLSKQAEVDLLDVLQYTFDSFGERQYWIYRDLIKETIALITETPLHVASRSRHELAADARTYHISNPKSRASHFLLYRINENEQQIELGRILHETVDIERQLPTNFE</sequence>
<name>A0ABY7VV73_9BACT</name>
<gene>
    <name evidence="1" type="ORF">PQO03_19250</name>
</gene>
<evidence type="ECO:0000313" key="2">
    <source>
        <dbReference type="Proteomes" id="UP001214250"/>
    </source>
</evidence>
<proteinExistence type="predicted"/>
<evidence type="ECO:0000313" key="1">
    <source>
        <dbReference type="EMBL" id="WDE97967.1"/>
    </source>
</evidence>